<sequence>MTKRCIFSVDTVCSPCGPNEYMSVWNDDLKCALHMVCDAGKALQVLHNGNSTYPRECVCIDGHHFYSNEEICMENTNCPPGFGVQTPAE</sequence>
<reference evidence="3" key="1">
    <citation type="journal article" date="2017" name="Nat. Commun.">
        <title>The North American bullfrog draft genome provides insight into hormonal regulation of long noncoding RNA.</title>
        <authorList>
            <person name="Hammond S.A."/>
            <person name="Warren R.L."/>
            <person name="Vandervalk B.P."/>
            <person name="Kucuk E."/>
            <person name="Khan H."/>
            <person name="Gibb E.A."/>
            <person name="Pandoh P."/>
            <person name="Kirk H."/>
            <person name="Zhao Y."/>
            <person name="Jones M."/>
            <person name="Mungall A.J."/>
            <person name="Coope R."/>
            <person name="Pleasance S."/>
            <person name="Moore R.A."/>
            <person name="Holt R.A."/>
            <person name="Round J.M."/>
            <person name="Ohora S."/>
            <person name="Walle B.V."/>
            <person name="Veldhoen N."/>
            <person name="Helbing C.C."/>
            <person name="Birol I."/>
        </authorList>
    </citation>
    <scope>NUCLEOTIDE SEQUENCE [LARGE SCALE GENOMIC DNA]</scope>
</reference>
<dbReference type="PANTHER" id="PTHR47134:SF1">
    <property type="entry name" value="TUMOR NECROSIS FACTOR RECEPTOR SUPERFAMILY MEMBER 11A"/>
    <property type="match status" value="1"/>
</dbReference>
<evidence type="ECO:0000259" key="1">
    <source>
        <dbReference type="Pfam" id="PF18278"/>
    </source>
</evidence>
<evidence type="ECO:0000313" key="3">
    <source>
        <dbReference type="Proteomes" id="UP000228934"/>
    </source>
</evidence>
<organism evidence="2 3">
    <name type="scientific">Aquarana catesbeiana</name>
    <name type="common">American bullfrog</name>
    <name type="synonym">Rana catesbeiana</name>
    <dbReference type="NCBI Taxonomy" id="8400"/>
    <lineage>
        <taxon>Eukaryota</taxon>
        <taxon>Metazoa</taxon>
        <taxon>Chordata</taxon>
        <taxon>Craniata</taxon>
        <taxon>Vertebrata</taxon>
        <taxon>Euteleostomi</taxon>
        <taxon>Amphibia</taxon>
        <taxon>Batrachia</taxon>
        <taxon>Anura</taxon>
        <taxon>Neobatrachia</taxon>
        <taxon>Ranoidea</taxon>
        <taxon>Ranidae</taxon>
        <taxon>Aquarana</taxon>
    </lineage>
</organism>
<dbReference type="GO" id="GO:0072674">
    <property type="term" value="P:multinuclear osteoclast differentiation"/>
    <property type="evidence" value="ECO:0007669"/>
    <property type="project" value="TreeGrafter"/>
</dbReference>
<dbReference type="SUPFAM" id="SSF57586">
    <property type="entry name" value="TNF receptor-like"/>
    <property type="match status" value="2"/>
</dbReference>
<dbReference type="GO" id="GO:0070555">
    <property type="term" value="P:response to interleukin-1"/>
    <property type="evidence" value="ECO:0007669"/>
    <property type="project" value="TreeGrafter"/>
</dbReference>
<name>A0A2G9RVJ9_AQUCT</name>
<dbReference type="GO" id="GO:0009897">
    <property type="term" value="C:external side of plasma membrane"/>
    <property type="evidence" value="ECO:0007669"/>
    <property type="project" value="TreeGrafter"/>
</dbReference>
<dbReference type="Pfam" id="PF18278">
    <property type="entry name" value="RANK_CRD_2"/>
    <property type="match status" value="1"/>
</dbReference>
<gene>
    <name evidence="2" type="ORF">AB205_0129090</name>
</gene>
<dbReference type="Gene3D" id="2.10.50.10">
    <property type="entry name" value="Tumor Necrosis Factor Receptor, subunit A, domain 2"/>
    <property type="match status" value="2"/>
</dbReference>
<proteinExistence type="predicted"/>
<dbReference type="InterPro" id="IPR041648">
    <property type="entry name" value="RANK_CRD_2"/>
</dbReference>
<dbReference type="PANTHER" id="PTHR47134">
    <property type="entry name" value="TUMOR NECROSIS FACTOR RECEPTOR SUPERFAMILY MEMBER 11A"/>
    <property type="match status" value="1"/>
</dbReference>
<evidence type="ECO:0000313" key="2">
    <source>
        <dbReference type="EMBL" id="PIO31936.1"/>
    </source>
</evidence>
<dbReference type="GO" id="GO:0001503">
    <property type="term" value="P:ossification"/>
    <property type="evidence" value="ECO:0007669"/>
    <property type="project" value="TreeGrafter"/>
</dbReference>
<protein>
    <recommendedName>
        <fullName evidence="1">Rank cysteine-rich repeat domain-containing protein</fullName>
    </recommendedName>
</protein>
<dbReference type="OrthoDB" id="9889060at2759"/>
<dbReference type="GO" id="GO:0005031">
    <property type="term" value="F:tumor necrosis factor receptor activity"/>
    <property type="evidence" value="ECO:0007669"/>
    <property type="project" value="TreeGrafter"/>
</dbReference>
<dbReference type="AlphaFoldDB" id="A0A2G9RVJ9"/>
<dbReference type="GO" id="GO:0045780">
    <property type="term" value="P:positive regulation of bone resorption"/>
    <property type="evidence" value="ECO:0007669"/>
    <property type="project" value="TreeGrafter"/>
</dbReference>
<dbReference type="GO" id="GO:0019955">
    <property type="term" value="F:cytokine binding"/>
    <property type="evidence" value="ECO:0007669"/>
    <property type="project" value="TreeGrafter"/>
</dbReference>
<keyword evidence="3" id="KW-1185">Reference proteome</keyword>
<dbReference type="Proteomes" id="UP000228934">
    <property type="component" value="Unassembled WGS sequence"/>
</dbReference>
<accession>A0A2G9RVJ9</accession>
<dbReference type="EMBL" id="KV933397">
    <property type="protein sequence ID" value="PIO31936.1"/>
    <property type="molecule type" value="Genomic_DNA"/>
</dbReference>
<dbReference type="InterPro" id="IPR053075">
    <property type="entry name" value="TNFRSF11A"/>
</dbReference>
<feature type="domain" description="Rank cysteine-rich repeat" evidence="1">
    <location>
        <begin position="34"/>
        <end position="72"/>
    </location>
</feature>